<dbReference type="OrthoDB" id="2593594at2759"/>
<feature type="compositionally biased region" description="Low complexity" evidence="1">
    <location>
        <begin position="14"/>
        <end position="38"/>
    </location>
</feature>
<evidence type="ECO:0000313" key="3">
    <source>
        <dbReference type="Proteomes" id="UP000193986"/>
    </source>
</evidence>
<feature type="compositionally biased region" description="Basic and acidic residues" evidence="1">
    <location>
        <begin position="135"/>
        <end position="161"/>
    </location>
</feature>
<accession>A0A1Y2AZW9</accession>
<feature type="region of interest" description="Disordered" evidence="1">
    <location>
        <begin position="14"/>
        <end position="71"/>
    </location>
</feature>
<reference evidence="2 3" key="1">
    <citation type="submission" date="2016-07" db="EMBL/GenBank/DDBJ databases">
        <title>Pervasive Adenine N6-methylation of Active Genes in Fungi.</title>
        <authorList>
            <consortium name="DOE Joint Genome Institute"/>
            <person name="Mondo S.J."/>
            <person name="Dannebaum R.O."/>
            <person name="Kuo R.C."/>
            <person name="Labutti K."/>
            <person name="Haridas S."/>
            <person name="Kuo A."/>
            <person name="Salamov A."/>
            <person name="Ahrendt S.R."/>
            <person name="Lipzen A."/>
            <person name="Sullivan W."/>
            <person name="Andreopoulos W.B."/>
            <person name="Clum A."/>
            <person name="Lindquist E."/>
            <person name="Daum C."/>
            <person name="Ramamoorthy G.K."/>
            <person name="Gryganskyi A."/>
            <person name="Culley D."/>
            <person name="Magnuson J.K."/>
            <person name="James T.Y."/>
            <person name="O'Malley M.A."/>
            <person name="Stajich J.E."/>
            <person name="Spatafora J.W."/>
            <person name="Visel A."/>
            <person name="Grigoriev I.V."/>
        </authorList>
    </citation>
    <scope>NUCLEOTIDE SEQUENCE [LARGE SCALE GENOMIC DNA]</scope>
    <source>
        <strain evidence="2 3">68-887.2</strain>
    </source>
</reference>
<feature type="compositionally biased region" description="Low complexity" evidence="1">
    <location>
        <begin position="604"/>
        <end position="632"/>
    </location>
</feature>
<keyword evidence="3" id="KW-1185">Reference proteome</keyword>
<dbReference type="EMBL" id="MCFC01000033">
    <property type="protein sequence ID" value="ORY28138.1"/>
    <property type="molecule type" value="Genomic_DNA"/>
</dbReference>
<sequence>MSNGMDAIAATYNAAASTEPAARRPSASAPSGPANPSSILSGATAQTSGFTDAAAAASPPSSTHTGPTMTETQFGYMAMPGLNASPKPPMAFGFGVGGLGGGGGGGLASSPNVPKPGTTIDPATGKPHTAGLTRAELEAKRTAEAKGKEKDTSELSGREQAARQLAQTSGAVPEAASTGSTTEKVRAEEAITPGLEVPGGWAVATGLQGSSAATTTIYDDVGEGLRKVGTAAYAVLPASIKEALSNSPTSPETDKLATPGSPREPRARRGSAVAILEQAKVQGTKLVHDLQETVHGAGRRASDTFATADQTTIVGHVKEFWGEIIGASPVAGETHVKAVGGSVPSSSGATGLSAPRTSLPSEEPAGALSGEHSSGAGALPGLATETGVAVLPDEKKSVPSATSGPSEGQNQGMLPGEVSFGAAPKREAPVLGGLAAPLPATFLGEGAAHGATDVKTTGLNPVNEAPSAAATAPVPSAVDSFSAQDTRHANDRTTSTASVTAIRGGKEGARNADDGVNVKAATLAAASVSSGAAFSDIKDPAPGSEQHGVGHPSTRGQEGTSREPASYPTAGHPTTEPEAVHFEDRKVDADKIIEPVPSKTDTLGSAGTAPSATSAETTTASSAPTTATTSTSNEKVFPSAPTNGANGTKHEAPVSPTATKNGRTGVDQDRHGHERTPSNASNGKKGGFISKLKQKIKNEL</sequence>
<feature type="region of interest" description="Disordered" evidence="1">
    <location>
        <begin position="338"/>
        <end position="380"/>
    </location>
</feature>
<dbReference type="Proteomes" id="UP000193986">
    <property type="component" value="Unassembled WGS sequence"/>
</dbReference>
<feature type="region of interest" description="Disordered" evidence="1">
    <location>
        <begin position="395"/>
        <end position="419"/>
    </location>
</feature>
<feature type="compositionally biased region" description="Low complexity" evidence="1">
    <location>
        <begin position="45"/>
        <end position="70"/>
    </location>
</feature>
<feature type="region of interest" description="Disordered" evidence="1">
    <location>
        <begin position="98"/>
        <end position="199"/>
    </location>
</feature>
<feature type="compositionally biased region" description="Polar residues" evidence="1">
    <location>
        <begin position="399"/>
        <end position="412"/>
    </location>
</feature>
<comment type="caution">
    <text evidence="2">The sequence shown here is derived from an EMBL/GenBank/DDBJ whole genome shotgun (WGS) entry which is preliminary data.</text>
</comment>
<proteinExistence type="predicted"/>
<gene>
    <name evidence="2" type="ORF">BCR39DRAFT_535598</name>
</gene>
<feature type="region of interest" description="Disordered" evidence="1">
    <location>
        <begin position="244"/>
        <end position="270"/>
    </location>
</feature>
<dbReference type="InParanoid" id="A0A1Y2AZW9"/>
<evidence type="ECO:0000256" key="1">
    <source>
        <dbReference type="SAM" id="MobiDB-lite"/>
    </source>
</evidence>
<feature type="compositionally biased region" description="Low complexity" evidence="1">
    <location>
        <begin position="465"/>
        <end position="478"/>
    </location>
</feature>
<name>A0A1Y2AZW9_9TREE</name>
<feature type="compositionally biased region" description="Gly residues" evidence="1">
    <location>
        <begin position="98"/>
        <end position="107"/>
    </location>
</feature>
<feature type="region of interest" description="Disordered" evidence="1">
    <location>
        <begin position="594"/>
        <end position="700"/>
    </location>
</feature>
<feature type="compositionally biased region" description="Basic and acidic residues" evidence="1">
    <location>
        <begin position="504"/>
        <end position="513"/>
    </location>
</feature>
<evidence type="ECO:0000313" key="2">
    <source>
        <dbReference type="EMBL" id="ORY28138.1"/>
    </source>
</evidence>
<feature type="compositionally biased region" description="Low complexity" evidence="1">
    <location>
        <begin position="338"/>
        <end position="351"/>
    </location>
</feature>
<protein>
    <submittedName>
        <fullName evidence="2">Uncharacterized protein</fullName>
    </submittedName>
</protein>
<dbReference type="AlphaFoldDB" id="A0A1Y2AZW9"/>
<feature type="region of interest" description="Disordered" evidence="1">
    <location>
        <begin position="454"/>
        <end position="513"/>
    </location>
</feature>
<organism evidence="2 3">
    <name type="scientific">Naematelia encephala</name>
    <dbReference type="NCBI Taxonomy" id="71784"/>
    <lineage>
        <taxon>Eukaryota</taxon>
        <taxon>Fungi</taxon>
        <taxon>Dikarya</taxon>
        <taxon>Basidiomycota</taxon>
        <taxon>Agaricomycotina</taxon>
        <taxon>Tremellomycetes</taxon>
        <taxon>Tremellales</taxon>
        <taxon>Naemateliaceae</taxon>
        <taxon>Naematelia</taxon>
    </lineage>
</organism>
<feature type="region of interest" description="Disordered" evidence="1">
    <location>
        <begin position="534"/>
        <end position="579"/>
    </location>
</feature>
<feature type="compositionally biased region" description="Basic and acidic residues" evidence="1">
    <location>
        <begin position="666"/>
        <end position="676"/>
    </location>
</feature>